<feature type="transmembrane region" description="Helical" evidence="1">
    <location>
        <begin position="75"/>
        <end position="98"/>
    </location>
</feature>
<evidence type="ECO:0000313" key="3">
    <source>
        <dbReference type="Proteomes" id="UP000886842"/>
    </source>
</evidence>
<protein>
    <submittedName>
        <fullName evidence="2">Uncharacterized protein</fullName>
    </submittedName>
</protein>
<gene>
    <name evidence="2" type="ORF">IAA98_05045</name>
</gene>
<comment type="caution">
    <text evidence="2">The sequence shown here is derived from an EMBL/GenBank/DDBJ whole genome shotgun (WGS) entry which is preliminary data.</text>
</comment>
<feature type="transmembrane region" description="Helical" evidence="1">
    <location>
        <begin position="104"/>
        <end position="122"/>
    </location>
</feature>
<feature type="transmembrane region" description="Helical" evidence="1">
    <location>
        <begin position="12"/>
        <end position="33"/>
    </location>
</feature>
<reference evidence="2" key="2">
    <citation type="journal article" date="2021" name="PeerJ">
        <title>Extensive microbial diversity within the chicken gut microbiome revealed by metagenomics and culture.</title>
        <authorList>
            <person name="Gilroy R."/>
            <person name="Ravi A."/>
            <person name="Getino M."/>
            <person name="Pursley I."/>
            <person name="Horton D.L."/>
            <person name="Alikhan N.F."/>
            <person name="Baker D."/>
            <person name="Gharbi K."/>
            <person name="Hall N."/>
            <person name="Watson M."/>
            <person name="Adriaenssens E.M."/>
            <person name="Foster-Nyarko E."/>
            <person name="Jarju S."/>
            <person name="Secka A."/>
            <person name="Antonio M."/>
            <person name="Oren A."/>
            <person name="Chaudhuri R.R."/>
            <person name="La Ragione R."/>
            <person name="Hildebrand F."/>
            <person name="Pallen M.J."/>
        </authorList>
    </citation>
    <scope>NUCLEOTIDE SEQUENCE</scope>
    <source>
        <strain evidence="2">ChiGjej1B1-24693</strain>
    </source>
</reference>
<dbReference type="EMBL" id="DVLP01000152">
    <property type="protein sequence ID" value="HIT74932.1"/>
    <property type="molecule type" value="Genomic_DNA"/>
</dbReference>
<keyword evidence="1" id="KW-0812">Transmembrane</keyword>
<keyword evidence="1" id="KW-0472">Membrane</keyword>
<dbReference type="Proteomes" id="UP000886842">
    <property type="component" value="Unassembled WGS sequence"/>
</dbReference>
<proteinExistence type="predicted"/>
<dbReference type="AlphaFoldDB" id="A0A9D1GXA1"/>
<organism evidence="2 3">
    <name type="scientific">Candidatus Avipropionibacterium avicola</name>
    <dbReference type="NCBI Taxonomy" id="2840701"/>
    <lineage>
        <taxon>Bacteria</taxon>
        <taxon>Bacillati</taxon>
        <taxon>Actinomycetota</taxon>
        <taxon>Actinomycetes</taxon>
        <taxon>Propionibacteriales</taxon>
        <taxon>Propionibacteriaceae</taxon>
        <taxon>Propionibacteriaceae incertae sedis</taxon>
        <taxon>Candidatus Avipropionibacterium</taxon>
    </lineage>
</organism>
<reference evidence="2" key="1">
    <citation type="submission" date="2020-10" db="EMBL/GenBank/DDBJ databases">
        <authorList>
            <person name="Gilroy R."/>
        </authorList>
    </citation>
    <scope>NUCLEOTIDE SEQUENCE</scope>
    <source>
        <strain evidence="2">ChiGjej1B1-24693</strain>
    </source>
</reference>
<evidence type="ECO:0000313" key="2">
    <source>
        <dbReference type="EMBL" id="HIT74932.1"/>
    </source>
</evidence>
<evidence type="ECO:0000256" key="1">
    <source>
        <dbReference type="SAM" id="Phobius"/>
    </source>
</evidence>
<accession>A0A9D1GXA1</accession>
<name>A0A9D1GXA1_9ACTN</name>
<sequence length="128" mass="14323">MPDPTRHARRYATRFTIGMATYVVLLVVALLAADRLDGIARMLVMLLPVPGVLLVAWALWRYLVDADEMVRRDQLVSLALAFGLGSIITFTYGLLQLAGAPELGWVWVFPVYAGCWLLAHLVQTLRNR</sequence>
<keyword evidence="1" id="KW-1133">Transmembrane helix</keyword>
<feature type="transmembrane region" description="Helical" evidence="1">
    <location>
        <begin position="39"/>
        <end position="63"/>
    </location>
</feature>